<proteinExistence type="predicted"/>
<gene>
    <name evidence="1" type="ORF">NM688_g4206</name>
</gene>
<evidence type="ECO:0000313" key="2">
    <source>
        <dbReference type="Proteomes" id="UP001148662"/>
    </source>
</evidence>
<accession>A0ACC1T3I3</accession>
<evidence type="ECO:0000313" key="1">
    <source>
        <dbReference type="EMBL" id="KAJ3552326.1"/>
    </source>
</evidence>
<dbReference type="EMBL" id="JANHOG010000674">
    <property type="protein sequence ID" value="KAJ3552326.1"/>
    <property type="molecule type" value="Genomic_DNA"/>
</dbReference>
<protein>
    <submittedName>
        <fullName evidence="1">Uncharacterized protein</fullName>
    </submittedName>
</protein>
<sequence length="278" mass="30865">MRPVVSYDDIATPENKAPEQLGPPLPSANQPPAKRRKMHQKAPQRRAQHVQHWDDPGSSAHVMSYAEETAYAVDSSAVQDDEYAVDEEEEESRELTHEEVWDDSALIDAWNSANAEYEAFHGKGKNWKKEPVKKSPLSWYNVPPSPGKKRKAESSETTVSTNGQIVAAEEEVAENSVPLNFDSYVPTHDPSLASAIPPHPPTVPGPDYAQYYLPNPPGPVVTQDEGFSRALSAMYWGGYWTAVYHCQRSMQAHTVHGDVEENGEAENGDEDDLVSTQR</sequence>
<organism evidence="1 2">
    <name type="scientific">Phlebia brevispora</name>
    <dbReference type="NCBI Taxonomy" id="194682"/>
    <lineage>
        <taxon>Eukaryota</taxon>
        <taxon>Fungi</taxon>
        <taxon>Dikarya</taxon>
        <taxon>Basidiomycota</taxon>
        <taxon>Agaricomycotina</taxon>
        <taxon>Agaricomycetes</taxon>
        <taxon>Polyporales</taxon>
        <taxon>Meruliaceae</taxon>
        <taxon>Phlebia</taxon>
    </lineage>
</organism>
<comment type="caution">
    <text evidence="1">The sequence shown here is derived from an EMBL/GenBank/DDBJ whole genome shotgun (WGS) entry which is preliminary data.</text>
</comment>
<name>A0ACC1T3I3_9APHY</name>
<keyword evidence="2" id="KW-1185">Reference proteome</keyword>
<reference evidence="1" key="1">
    <citation type="submission" date="2022-07" db="EMBL/GenBank/DDBJ databases">
        <title>Genome Sequence of Phlebia brevispora.</title>
        <authorList>
            <person name="Buettner E."/>
        </authorList>
    </citation>
    <scope>NUCLEOTIDE SEQUENCE</scope>
    <source>
        <strain evidence="1">MPL23</strain>
    </source>
</reference>
<dbReference type="Proteomes" id="UP001148662">
    <property type="component" value="Unassembled WGS sequence"/>
</dbReference>